<feature type="compositionally biased region" description="Polar residues" evidence="1">
    <location>
        <begin position="108"/>
        <end position="120"/>
    </location>
</feature>
<dbReference type="EMBL" id="KI894024">
    <property type="protein sequence ID" value="OCF23248.1"/>
    <property type="molecule type" value="Genomic_DNA"/>
</dbReference>
<keyword evidence="4" id="KW-1185">Reference proteome</keyword>
<dbReference type="GeneID" id="30212001"/>
<proteinExistence type="predicted"/>
<dbReference type="VEuPathDB" id="FungiDB:I302_07602"/>
<evidence type="ECO:0000313" key="2">
    <source>
        <dbReference type="EMBL" id="OCF23248.1"/>
    </source>
</evidence>
<accession>A0A1B9FWV9</accession>
<reference evidence="3" key="4">
    <citation type="submission" date="2024-02" db="EMBL/GenBank/DDBJ databases">
        <title>Comparative genomics of Cryptococcus and Kwoniella reveals pathogenesis evolution and contrasting modes of karyotype evolution via chromosome fusion or intercentromeric recombination.</title>
        <authorList>
            <person name="Coelho M.A."/>
            <person name="David-Palma M."/>
            <person name="Shea T."/>
            <person name="Bowers K."/>
            <person name="McGinley-Smith S."/>
            <person name="Mohammad A.W."/>
            <person name="Gnirke A."/>
            <person name="Yurkov A.M."/>
            <person name="Nowrousian M."/>
            <person name="Sun S."/>
            <person name="Cuomo C.A."/>
            <person name="Heitman J."/>
        </authorList>
    </citation>
    <scope>NUCLEOTIDE SEQUENCE</scope>
    <source>
        <strain evidence="3">CBS 10118</strain>
    </source>
</reference>
<feature type="region of interest" description="Disordered" evidence="1">
    <location>
        <begin position="1"/>
        <end position="27"/>
    </location>
</feature>
<dbReference type="EMBL" id="CP144547">
    <property type="protein sequence ID" value="WVW85994.1"/>
    <property type="molecule type" value="Genomic_DNA"/>
</dbReference>
<evidence type="ECO:0000313" key="3">
    <source>
        <dbReference type="EMBL" id="WVW85994.1"/>
    </source>
</evidence>
<feature type="region of interest" description="Disordered" evidence="1">
    <location>
        <begin position="53"/>
        <end position="120"/>
    </location>
</feature>
<organism evidence="2">
    <name type="scientific">Kwoniella bestiolae CBS 10118</name>
    <dbReference type="NCBI Taxonomy" id="1296100"/>
    <lineage>
        <taxon>Eukaryota</taxon>
        <taxon>Fungi</taxon>
        <taxon>Dikarya</taxon>
        <taxon>Basidiomycota</taxon>
        <taxon>Agaricomycotina</taxon>
        <taxon>Tremellomycetes</taxon>
        <taxon>Tremellales</taxon>
        <taxon>Cryptococcaceae</taxon>
        <taxon>Kwoniella</taxon>
    </lineage>
</organism>
<dbReference type="Proteomes" id="UP000092730">
    <property type="component" value="Chromosome 7"/>
</dbReference>
<reference evidence="2" key="3">
    <citation type="submission" date="2014-01" db="EMBL/GenBank/DDBJ databases">
        <title>Evolution of pathogenesis and genome organization in the Tremellales.</title>
        <authorList>
            <person name="Cuomo C."/>
            <person name="Litvintseva A."/>
            <person name="Heitman J."/>
            <person name="Chen Y."/>
            <person name="Sun S."/>
            <person name="Springer D."/>
            <person name="Dromer F."/>
            <person name="Young S."/>
            <person name="Zeng Q."/>
            <person name="Chapman S."/>
            <person name="Gujja S."/>
            <person name="Saif S."/>
            <person name="Birren B."/>
        </authorList>
    </citation>
    <scope>NUCLEOTIDE SEQUENCE</scope>
    <source>
        <strain evidence="2">CBS 10118</strain>
    </source>
</reference>
<name>A0A1B9FWV9_9TREE</name>
<gene>
    <name evidence="2" type="ORF">I302_07602</name>
    <name evidence="3" type="ORF">I302_108032</name>
</gene>
<protein>
    <submittedName>
        <fullName evidence="2">Uncharacterized protein</fullName>
    </submittedName>
</protein>
<dbReference type="KEGG" id="kbi:30212001"/>
<sequence length="120" mass="13768">MPSFRRIRRLDEGQPVKQSGKLKKKHIQDLETSIATLTRVENELELENRSLRAQIEKSGSSTSEGQLDDPEIKVCETDEQTQETADRQRMTNDVDSMTDAEFWDEVNKQVQTLPSTSSRD</sequence>
<dbReference type="AlphaFoldDB" id="A0A1B9FWV9"/>
<reference evidence="2" key="1">
    <citation type="submission" date="2013-07" db="EMBL/GenBank/DDBJ databases">
        <title>The Genome Sequence of Cryptococcus bestiolae CBS10118.</title>
        <authorList>
            <consortium name="The Broad Institute Genome Sequencing Platform"/>
            <person name="Cuomo C."/>
            <person name="Litvintseva A."/>
            <person name="Chen Y."/>
            <person name="Heitman J."/>
            <person name="Sun S."/>
            <person name="Springer D."/>
            <person name="Dromer F."/>
            <person name="Young S.K."/>
            <person name="Zeng Q."/>
            <person name="Gargeya S."/>
            <person name="Fitzgerald M."/>
            <person name="Abouelleil A."/>
            <person name="Alvarado L."/>
            <person name="Berlin A.M."/>
            <person name="Chapman S.B."/>
            <person name="Dewar J."/>
            <person name="Goldberg J."/>
            <person name="Griggs A."/>
            <person name="Gujja S."/>
            <person name="Hansen M."/>
            <person name="Howarth C."/>
            <person name="Imamovic A."/>
            <person name="Larimer J."/>
            <person name="McCowan C."/>
            <person name="Murphy C."/>
            <person name="Pearson M."/>
            <person name="Priest M."/>
            <person name="Roberts A."/>
            <person name="Saif S."/>
            <person name="Shea T."/>
            <person name="Sykes S."/>
            <person name="Wortman J."/>
            <person name="Nusbaum C."/>
            <person name="Birren B."/>
        </authorList>
    </citation>
    <scope>NUCLEOTIDE SEQUENCE [LARGE SCALE GENOMIC DNA]</scope>
    <source>
        <strain evidence="2">CBS 10118</strain>
    </source>
</reference>
<dbReference type="RefSeq" id="XP_019044318.1">
    <property type="nucleotide sequence ID" value="XM_019194195.1"/>
</dbReference>
<evidence type="ECO:0000313" key="4">
    <source>
        <dbReference type="Proteomes" id="UP000092730"/>
    </source>
</evidence>
<reference evidence="3" key="2">
    <citation type="submission" date="2013-07" db="EMBL/GenBank/DDBJ databases">
        <authorList>
            <consortium name="The Broad Institute Genome Sequencing Platform"/>
            <person name="Cuomo C."/>
            <person name="Litvintseva A."/>
            <person name="Chen Y."/>
            <person name="Heitman J."/>
            <person name="Sun S."/>
            <person name="Springer D."/>
            <person name="Dromer F."/>
            <person name="Young S.K."/>
            <person name="Zeng Q."/>
            <person name="Gargeya S."/>
            <person name="Fitzgerald M."/>
            <person name="Abouelleil A."/>
            <person name="Alvarado L."/>
            <person name="Berlin A.M."/>
            <person name="Chapman S.B."/>
            <person name="Dewar J."/>
            <person name="Goldberg J."/>
            <person name="Griggs A."/>
            <person name="Gujja S."/>
            <person name="Hansen M."/>
            <person name="Howarth C."/>
            <person name="Imamovic A."/>
            <person name="Larimer J."/>
            <person name="McCowan C."/>
            <person name="Murphy C."/>
            <person name="Pearson M."/>
            <person name="Priest M."/>
            <person name="Roberts A."/>
            <person name="Saif S."/>
            <person name="Shea T."/>
            <person name="Sykes S."/>
            <person name="Wortman J."/>
            <person name="Nusbaum C."/>
            <person name="Birren B."/>
        </authorList>
    </citation>
    <scope>NUCLEOTIDE SEQUENCE</scope>
    <source>
        <strain evidence="3">CBS 10118</strain>
    </source>
</reference>
<evidence type="ECO:0000256" key="1">
    <source>
        <dbReference type="SAM" id="MobiDB-lite"/>
    </source>
</evidence>